<dbReference type="Gene3D" id="2.30.30.100">
    <property type="match status" value="1"/>
</dbReference>
<evidence type="ECO:0000256" key="3">
    <source>
        <dbReference type="ARBA" id="ARBA00023136"/>
    </source>
</evidence>
<feature type="region of interest" description="Disordered" evidence="6">
    <location>
        <begin position="26"/>
        <end position="62"/>
    </location>
</feature>
<keyword evidence="3" id="KW-0472">Membrane</keyword>
<keyword evidence="1" id="KW-1003">Cell membrane</keyword>
<dbReference type="PANTHER" id="PTHR37011:SF2">
    <property type="entry name" value="LIPOPROTEIN"/>
    <property type="match status" value="1"/>
</dbReference>
<protein>
    <submittedName>
        <fullName evidence="8">Outer membrane lipoprotein</fullName>
    </submittedName>
</protein>
<dbReference type="EMBL" id="UGXC01000002">
    <property type="protein sequence ID" value="SUG29428.1"/>
    <property type="molecule type" value="Genomic_DNA"/>
</dbReference>
<evidence type="ECO:0000256" key="2">
    <source>
        <dbReference type="ARBA" id="ARBA00022729"/>
    </source>
</evidence>
<dbReference type="NCBIfam" id="NF033216">
    <property type="entry name" value="lipo_YgdI_YgdR"/>
    <property type="match status" value="1"/>
</dbReference>
<evidence type="ECO:0000256" key="4">
    <source>
        <dbReference type="ARBA" id="ARBA00023139"/>
    </source>
</evidence>
<dbReference type="InterPro" id="IPR010305">
    <property type="entry name" value="YgdI/YgdR-like"/>
</dbReference>
<dbReference type="InterPro" id="IPR047807">
    <property type="entry name" value="YgdI/YgdR-like_SH3-like"/>
</dbReference>
<keyword evidence="2" id="KW-0732">Signal</keyword>
<dbReference type="AlphaFoldDB" id="A0A379SK47"/>
<evidence type="ECO:0000313" key="9">
    <source>
        <dbReference type="Proteomes" id="UP000255443"/>
    </source>
</evidence>
<feature type="domain" description="Lipoprotein YgdI/YgdR-like SH3-like" evidence="7">
    <location>
        <begin position="13"/>
        <end position="60"/>
    </location>
</feature>
<organism evidence="8 9">
    <name type="scientific">Salmonella enterica subsp. arizonae</name>
    <dbReference type="NCBI Taxonomy" id="59203"/>
    <lineage>
        <taxon>Bacteria</taxon>
        <taxon>Pseudomonadati</taxon>
        <taxon>Pseudomonadota</taxon>
        <taxon>Gammaproteobacteria</taxon>
        <taxon>Enterobacterales</taxon>
        <taxon>Enterobacteriaceae</taxon>
        <taxon>Salmonella</taxon>
    </lineage>
</organism>
<proteinExistence type="predicted"/>
<feature type="compositionally biased region" description="Polar residues" evidence="6">
    <location>
        <begin position="26"/>
        <end position="55"/>
    </location>
</feature>
<dbReference type="PANTHER" id="PTHR37011">
    <property type="entry name" value="POT FAMILY PEPTIDE TRANSPORT PROTEIN-RELATED"/>
    <property type="match status" value="1"/>
</dbReference>
<evidence type="ECO:0000256" key="1">
    <source>
        <dbReference type="ARBA" id="ARBA00022475"/>
    </source>
</evidence>
<gene>
    <name evidence="8" type="primary">ygdR_1</name>
    <name evidence="8" type="ORF">NCTC7303_01597</name>
</gene>
<dbReference type="SUPFAM" id="SSF50182">
    <property type="entry name" value="Sm-like ribonucleoproteins"/>
    <property type="match status" value="1"/>
</dbReference>
<evidence type="ECO:0000313" key="8">
    <source>
        <dbReference type="EMBL" id="SUG29428.1"/>
    </source>
</evidence>
<dbReference type="InterPro" id="IPR010920">
    <property type="entry name" value="LSM_dom_sf"/>
</dbReference>
<dbReference type="Proteomes" id="UP000255443">
    <property type="component" value="Unassembled WGS sequence"/>
</dbReference>
<evidence type="ECO:0000256" key="6">
    <source>
        <dbReference type="SAM" id="MobiDB-lite"/>
    </source>
</evidence>
<dbReference type="Pfam" id="PF06004">
    <property type="entry name" value="DUF903"/>
    <property type="match status" value="1"/>
</dbReference>
<reference evidence="8 9" key="1">
    <citation type="submission" date="2018-06" db="EMBL/GenBank/DDBJ databases">
        <authorList>
            <consortium name="Pathogen Informatics"/>
            <person name="Doyle S."/>
        </authorList>
    </citation>
    <scope>NUCLEOTIDE SEQUENCE [LARGE SCALE GENOMIC DNA]</scope>
    <source>
        <strain evidence="8 9">NCTC7303</strain>
    </source>
</reference>
<keyword evidence="4" id="KW-0564">Palmitate</keyword>
<name>A0A379SK47_SALER</name>
<accession>A0A379SK47</accession>
<evidence type="ECO:0000256" key="5">
    <source>
        <dbReference type="ARBA" id="ARBA00023288"/>
    </source>
</evidence>
<keyword evidence="5 8" id="KW-0449">Lipoprotein</keyword>
<sequence>MIFFMLAGCTTHYVMATKSGQTIVTQGKPQLDNETGKTTYTDQEGNQREINSNEVAQFIEAD</sequence>
<evidence type="ECO:0000259" key="7">
    <source>
        <dbReference type="Pfam" id="PF06004"/>
    </source>
</evidence>